<protein>
    <submittedName>
        <fullName evidence="1">Uncharacterized protein</fullName>
    </submittedName>
</protein>
<organism evidence="1 2">
    <name type="scientific">Streptomyces chumphonensis</name>
    <dbReference type="NCBI Taxonomy" id="1214925"/>
    <lineage>
        <taxon>Bacteria</taxon>
        <taxon>Bacillati</taxon>
        <taxon>Actinomycetota</taxon>
        <taxon>Actinomycetes</taxon>
        <taxon>Kitasatosporales</taxon>
        <taxon>Streptomycetaceae</taxon>
        <taxon>Streptomyces</taxon>
    </lineage>
</organism>
<dbReference type="AlphaFoldDB" id="A0A927EZ19"/>
<dbReference type="RefSeq" id="WP_191209318.1">
    <property type="nucleotide sequence ID" value="NZ_BAABKL010000050.1"/>
</dbReference>
<accession>A0A927EZ19</accession>
<evidence type="ECO:0000313" key="2">
    <source>
        <dbReference type="Proteomes" id="UP000632289"/>
    </source>
</evidence>
<proteinExistence type="predicted"/>
<gene>
    <name evidence="1" type="ORF">IF129_10660</name>
</gene>
<reference evidence="1" key="1">
    <citation type="submission" date="2020-09" db="EMBL/GenBank/DDBJ databases">
        <title>Secondary metabolite and genome analysis of marine Streptomyces chumphonensis KK1-2T.</title>
        <authorList>
            <person name="Phongsopitanun W."/>
            <person name="Kanchanasin P."/>
            <person name="Pittayakhajonwut P."/>
            <person name="Suwanborirux K."/>
            <person name="Tanasupawat S."/>
        </authorList>
    </citation>
    <scope>NUCLEOTIDE SEQUENCE</scope>
    <source>
        <strain evidence="1">KK1-2</strain>
    </source>
</reference>
<evidence type="ECO:0000313" key="1">
    <source>
        <dbReference type="EMBL" id="MBD3932015.1"/>
    </source>
</evidence>
<dbReference type="EMBL" id="JACXYU010000004">
    <property type="protein sequence ID" value="MBD3932015.1"/>
    <property type="molecule type" value="Genomic_DNA"/>
</dbReference>
<comment type="caution">
    <text evidence="1">The sequence shown here is derived from an EMBL/GenBank/DDBJ whole genome shotgun (WGS) entry which is preliminary data.</text>
</comment>
<sequence length="133" mass="14604">MEAATRATAGPVLRSGGVTVRLAEDGIEWEDRKAVSRIPYEAVVSVSAHGTVGRYARLRLGLQHTGTGHPDRYEVLCLRRSGQPFAEQLNERLSDAGGVWGVGRRPRVTVEPRADAGTLRTARQALRRRCTTR</sequence>
<keyword evidence="2" id="KW-1185">Reference proteome</keyword>
<dbReference type="Proteomes" id="UP000632289">
    <property type="component" value="Unassembled WGS sequence"/>
</dbReference>
<name>A0A927EZ19_9ACTN</name>